<dbReference type="InterPro" id="IPR007480">
    <property type="entry name" value="DUF529"/>
</dbReference>
<feature type="region of interest" description="Disordered" evidence="1">
    <location>
        <begin position="110"/>
        <end position="135"/>
    </location>
</feature>
<dbReference type="Pfam" id="PF04385">
    <property type="entry name" value="FAINT"/>
    <property type="match status" value="1"/>
</dbReference>
<feature type="region of interest" description="Disordered" evidence="1">
    <location>
        <begin position="25"/>
        <end position="85"/>
    </location>
</feature>
<reference evidence="2" key="1">
    <citation type="submission" date="2022-07" db="EMBL/GenBank/DDBJ databases">
        <title>Evaluation of T. orientalis genome assembly methods using nanopore sequencing and analysis of variation between genomes.</title>
        <authorList>
            <person name="Yam J."/>
            <person name="Micallef M.L."/>
            <person name="Liu M."/>
            <person name="Djordjevic S.P."/>
            <person name="Bogema D.R."/>
            <person name="Jenkins C."/>
        </authorList>
    </citation>
    <scope>NUCLEOTIDE SEQUENCE</scope>
    <source>
        <strain evidence="2">Fish Creek</strain>
    </source>
</reference>
<evidence type="ECO:0000256" key="1">
    <source>
        <dbReference type="SAM" id="MobiDB-lite"/>
    </source>
</evidence>
<proteinExistence type="predicted"/>
<dbReference type="EMBL" id="CP056066">
    <property type="protein sequence ID" value="UKJ89284.1"/>
    <property type="molecule type" value="Genomic_DNA"/>
</dbReference>
<feature type="compositionally biased region" description="Polar residues" evidence="1">
    <location>
        <begin position="49"/>
        <end position="60"/>
    </location>
</feature>
<gene>
    <name evidence="2" type="ORF">MACJ_002532</name>
</gene>
<feature type="region of interest" description="Disordered" evidence="1">
    <location>
        <begin position="1014"/>
        <end position="1037"/>
    </location>
</feature>
<accession>A0A976M6F3</accession>
<evidence type="ECO:0000313" key="2">
    <source>
        <dbReference type="EMBL" id="UKJ89284.1"/>
    </source>
</evidence>
<dbReference type="Proteomes" id="UP000244803">
    <property type="component" value="Chromosome 3"/>
</dbReference>
<feature type="compositionally biased region" description="Polar residues" evidence="1">
    <location>
        <begin position="1027"/>
        <end position="1037"/>
    </location>
</feature>
<dbReference type="OrthoDB" id="10356912at2759"/>
<sequence length="1037" mass="117503">MVQFLVKKFSIPLSLLSDREDDLNKFRAQPSSSGAPLKAAGPSPELASSPKTLQFSLDSDSGSEIELADPNASGPGQEVQVGVRRRRVKKSNEISIPLSLLSDREDDLNKFRAQPSSSGAPLKAAGPSPKQASGTRTLEFSLDQDTGFTFDLNGPRQAPTQVLPGPQPVVQERAPSAPIPVNFEEINITQTLGSKPHQFNLESEASDIESASKVGARPMEISLDSDQESHGTPVELDLNNTASSNEFDYTKSGSNGIFTAKDGFYFNSVREKNVALWEGKNDQYAVKVVRDGIGRFRSLTNVFIYFTDGAVREFNKESGTWNGMPVRMEIDESGNPIHVKGRPGKKVAVVDQGYISIQDGKPAEHSIPQEEEEIDDGEYAGITGVELNLSNKYSTTSYKCEKEFHMTTFTANEGFGFRAVFLNNDNSTGIAIWTATMRSQYSNKVVYHNYSYINMADVVVHQFDGKEYLFATNGDNWKKFDVNKLNPVVVNIDSLYGTYSYHNDPEGSCAVITAKKPFVITHLVEFHGITNKLRDVWRANSADDYLVKVVIDNTLMYVDARNINLYYKDGKVRHLTRVKDTNWVDRSNKVELDVGRLHDSIAYSFFKDGLSATYERRNDFFITKVKFCKGLGHFKSSVNIWTASNPGEYVKRVIIDGFSNSLSSPQNAIIFLENGIIKHMNYVNYRWIEIKPSWILDISKKETTCEYNYFMDENKIETFIPKYHFRFKGVKSSVGTGSSRVEIEIWEATDPKDYAYRISVVRSIKKEKFLVIFQEKGEFKIFNKYDKNSPWTDHSNNRCSINDIRISGLDIVAHKIERDRTKLEEAERLRLAEAPADAFQPFDPTQYKPAHTILERLRYSKPQPQCLLKPSGSPEFEFKPEPVEQEGKNLLYLDIQKRNNIFGYTISYRGDKVIFKAVEPFLFGIVKSDRNTLWRYRGDEYPNRVLYKEVNGRPKVKVYFPDYRPPPFVMRGPRTIKFDPSTIQVDISKSKKPGSELYKATVVEVSGTPVTNTFEDPEGLFVPPTQPRQNQWDLDSD</sequence>
<evidence type="ECO:0000313" key="3">
    <source>
        <dbReference type="Proteomes" id="UP000244803"/>
    </source>
</evidence>
<name>A0A976M6F3_THEOR</name>
<dbReference type="AlphaFoldDB" id="A0A976M6F3"/>
<organism evidence="2 3">
    <name type="scientific">Theileria orientalis</name>
    <dbReference type="NCBI Taxonomy" id="68886"/>
    <lineage>
        <taxon>Eukaryota</taxon>
        <taxon>Sar</taxon>
        <taxon>Alveolata</taxon>
        <taxon>Apicomplexa</taxon>
        <taxon>Aconoidasida</taxon>
        <taxon>Piroplasmida</taxon>
        <taxon>Theileriidae</taxon>
        <taxon>Theileria</taxon>
    </lineage>
</organism>
<protein>
    <submittedName>
        <fullName evidence="2">Uncharacterized protein</fullName>
    </submittedName>
</protein>